<keyword evidence="2 5" id="KW-0812">Transmembrane</keyword>
<comment type="caution">
    <text evidence="7">The sequence shown here is derived from an EMBL/GenBank/DDBJ whole genome shotgun (WGS) entry which is preliminary data.</text>
</comment>
<dbReference type="InterPro" id="IPR007016">
    <property type="entry name" value="O-antigen_ligase-rel_domated"/>
</dbReference>
<keyword evidence="4 5" id="KW-0472">Membrane</keyword>
<feature type="transmembrane region" description="Helical" evidence="5">
    <location>
        <begin position="337"/>
        <end position="365"/>
    </location>
</feature>
<name>A0A3L8Q2W4_9GAMM</name>
<feature type="transmembrane region" description="Helical" evidence="5">
    <location>
        <begin position="226"/>
        <end position="245"/>
    </location>
</feature>
<feature type="transmembrane region" description="Helical" evidence="5">
    <location>
        <begin position="51"/>
        <end position="74"/>
    </location>
</feature>
<gene>
    <name evidence="7" type="ORF">D5018_01590</name>
</gene>
<dbReference type="Pfam" id="PF04932">
    <property type="entry name" value="Wzy_C"/>
    <property type="match status" value="1"/>
</dbReference>
<feature type="transmembrane region" description="Helical" evidence="5">
    <location>
        <begin position="190"/>
        <end position="214"/>
    </location>
</feature>
<comment type="subcellular location">
    <subcellularLocation>
        <location evidence="1">Membrane</location>
        <topology evidence="1">Multi-pass membrane protein</topology>
    </subcellularLocation>
</comment>
<protein>
    <recommendedName>
        <fullName evidence="6">O-antigen ligase-related domain-containing protein</fullName>
    </recommendedName>
</protein>
<dbReference type="PANTHER" id="PTHR37422:SF13">
    <property type="entry name" value="LIPOPOLYSACCHARIDE BIOSYNTHESIS PROTEIN PA4999-RELATED"/>
    <property type="match status" value="1"/>
</dbReference>
<dbReference type="EMBL" id="QZEI01000003">
    <property type="protein sequence ID" value="RLV61409.1"/>
    <property type="molecule type" value="Genomic_DNA"/>
</dbReference>
<feature type="transmembrane region" description="Helical" evidence="5">
    <location>
        <begin position="21"/>
        <end position="42"/>
    </location>
</feature>
<feature type="domain" description="O-antigen ligase-related" evidence="6">
    <location>
        <begin position="191"/>
        <end position="317"/>
    </location>
</feature>
<organism evidence="7 8">
    <name type="scientific">Parashewanella curva</name>
    <dbReference type="NCBI Taxonomy" id="2338552"/>
    <lineage>
        <taxon>Bacteria</taxon>
        <taxon>Pseudomonadati</taxon>
        <taxon>Pseudomonadota</taxon>
        <taxon>Gammaproteobacteria</taxon>
        <taxon>Alteromonadales</taxon>
        <taxon>Shewanellaceae</taxon>
        <taxon>Parashewanella</taxon>
    </lineage>
</organism>
<keyword evidence="3 5" id="KW-1133">Transmembrane helix</keyword>
<feature type="transmembrane region" description="Helical" evidence="5">
    <location>
        <begin position="86"/>
        <end position="108"/>
    </location>
</feature>
<dbReference type="RefSeq" id="WP_121837230.1">
    <property type="nucleotide sequence ID" value="NZ_ML014754.1"/>
</dbReference>
<evidence type="ECO:0000256" key="3">
    <source>
        <dbReference type="ARBA" id="ARBA00022989"/>
    </source>
</evidence>
<proteinExistence type="predicted"/>
<evidence type="ECO:0000256" key="1">
    <source>
        <dbReference type="ARBA" id="ARBA00004141"/>
    </source>
</evidence>
<dbReference type="InterPro" id="IPR051533">
    <property type="entry name" value="WaaL-like"/>
</dbReference>
<keyword evidence="8" id="KW-1185">Reference proteome</keyword>
<feature type="transmembrane region" description="Helical" evidence="5">
    <location>
        <begin position="304"/>
        <end position="325"/>
    </location>
</feature>
<dbReference type="Proteomes" id="UP000281474">
    <property type="component" value="Unassembled WGS sequence"/>
</dbReference>
<evidence type="ECO:0000313" key="7">
    <source>
        <dbReference type="EMBL" id="RLV61409.1"/>
    </source>
</evidence>
<dbReference type="AlphaFoldDB" id="A0A3L8Q2W4"/>
<feature type="transmembrane region" description="Helical" evidence="5">
    <location>
        <begin position="115"/>
        <end position="137"/>
    </location>
</feature>
<evidence type="ECO:0000256" key="5">
    <source>
        <dbReference type="SAM" id="Phobius"/>
    </source>
</evidence>
<evidence type="ECO:0000259" key="6">
    <source>
        <dbReference type="Pfam" id="PF04932"/>
    </source>
</evidence>
<sequence length="373" mass="43576">MSRLIVALYVLSIPFFDVPRIGIKGIALSFYLALFILVISLFKKVPVKRDFLFSILLFLIFLCLYSFSGVLNFTVVEFPEKSLNHILYYIISFFTYYVAIYLSVLLIGWKDFCRYIVYGFYLIAMIGVVELSFYFIYGYSAYANFLNHDQNVGTTMHLPRMRSTFNEPSHLAIYLLSILPILYNKFKHKLCYVFVLMSTLSSAAFFGIASSFLVLNLLKPIEFKKLKAVFSSFFIILFGLVGLYFMSDTQLIQKIVNVSQHDSTRYDAIIKSLDYISDSVFFGHGPSFYYNYFDFGLFNLYLQLYIESGLLGLTTFLLFVFYHFFRLDKNFVLVRTSILSIFFLYFAMDHYYIPGIWLVLSISLFHRSEKSIK</sequence>
<evidence type="ECO:0000256" key="2">
    <source>
        <dbReference type="ARBA" id="ARBA00022692"/>
    </source>
</evidence>
<dbReference type="GO" id="GO:0016020">
    <property type="term" value="C:membrane"/>
    <property type="evidence" value="ECO:0007669"/>
    <property type="project" value="UniProtKB-SubCell"/>
</dbReference>
<evidence type="ECO:0000313" key="8">
    <source>
        <dbReference type="Proteomes" id="UP000281474"/>
    </source>
</evidence>
<dbReference type="PANTHER" id="PTHR37422">
    <property type="entry name" value="TEICHURONIC ACID BIOSYNTHESIS PROTEIN TUAE"/>
    <property type="match status" value="1"/>
</dbReference>
<accession>A0A3L8Q2W4</accession>
<reference evidence="7 8" key="1">
    <citation type="submission" date="2018-09" db="EMBL/GenBank/DDBJ databases">
        <title>Phylogeny of the Shewanellaceae, and recommendation for two new genera, Pseudoshewanella and Parashewanella.</title>
        <authorList>
            <person name="Wang G."/>
        </authorList>
    </citation>
    <scope>NUCLEOTIDE SEQUENCE [LARGE SCALE GENOMIC DNA]</scope>
    <source>
        <strain evidence="7 8">C51</strain>
    </source>
</reference>
<evidence type="ECO:0000256" key="4">
    <source>
        <dbReference type="ARBA" id="ARBA00023136"/>
    </source>
</evidence>